<evidence type="ECO:0000313" key="3">
    <source>
        <dbReference type="Proteomes" id="UP001153269"/>
    </source>
</evidence>
<accession>A0A9N7V882</accession>
<evidence type="ECO:0000256" key="1">
    <source>
        <dbReference type="SAM" id="MobiDB-lite"/>
    </source>
</evidence>
<keyword evidence="3" id="KW-1185">Reference proteome</keyword>
<evidence type="ECO:0000313" key="2">
    <source>
        <dbReference type="EMBL" id="CAB1447664.1"/>
    </source>
</evidence>
<proteinExistence type="predicted"/>
<sequence>MVLLLEVEFHRILVEKDQKIAHLQHENSVLVDELQQLLSWSIEDEIRERATALKNDQLEQCLIAENRNREWLELRHTAALTRSQEELAAARSLWNEEKLTLQMSLRASHRLRTKRKRRSPESDLHWPRM</sequence>
<dbReference type="AlphaFoldDB" id="A0A9N7V882"/>
<reference evidence="2" key="1">
    <citation type="submission" date="2020-03" db="EMBL/GenBank/DDBJ databases">
        <authorList>
            <person name="Weist P."/>
        </authorList>
    </citation>
    <scope>NUCLEOTIDE SEQUENCE</scope>
</reference>
<protein>
    <submittedName>
        <fullName evidence="2">Uncharacterized protein</fullName>
    </submittedName>
</protein>
<feature type="region of interest" description="Disordered" evidence="1">
    <location>
        <begin position="110"/>
        <end position="129"/>
    </location>
</feature>
<dbReference type="EMBL" id="CADEAL010003954">
    <property type="protein sequence ID" value="CAB1447664.1"/>
    <property type="molecule type" value="Genomic_DNA"/>
</dbReference>
<dbReference type="Proteomes" id="UP001153269">
    <property type="component" value="Unassembled WGS sequence"/>
</dbReference>
<comment type="caution">
    <text evidence="2">The sequence shown here is derived from an EMBL/GenBank/DDBJ whole genome shotgun (WGS) entry which is preliminary data.</text>
</comment>
<name>A0A9N7V882_PLEPL</name>
<gene>
    <name evidence="2" type="ORF">PLEPLA_LOCUS35342</name>
</gene>
<feature type="compositionally biased region" description="Basic and acidic residues" evidence="1">
    <location>
        <begin position="119"/>
        <end position="129"/>
    </location>
</feature>
<organism evidence="2 3">
    <name type="scientific">Pleuronectes platessa</name>
    <name type="common">European plaice</name>
    <dbReference type="NCBI Taxonomy" id="8262"/>
    <lineage>
        <taxon>Eukaryota</taxon>
        <taxon>Metazoa</taxon>
        <taxon>Chordata</taxon>
        <taxon>Craniata</taxon>
        <taxon>Vertebrata</taxon>
        <taxon>Euteleostomi</taxon>
        <taxon>Actinopterygii</taxon>
        <taxon>Neopterygii</taxon>
        <taxon>Teleostei</taxon>
        <taxon>Neoteleostei</taxon>
        <taxon>Acanthomorphata</taxon>
        <taxon>Carangaria</taxon>
        <taxon>Pleuronectiformes</taxon>
        <taxon>Pleuronectoidei</taxon>
        <taxon>Pleuronectidae</taxon>
        <taxon>Pleuronectes</taxon>
    </lineage>
</organism>